<gene>
    <name evidence="2" type="ORF">EQP59_03075</name>
</gene>
<reference evidence="2 3" key="1">
    <citation type="submission" date="2019-01" db="EMBL/GenBank/DDBJ databases">
        <title>Whole Genome of Ornithobacterium rhinotracheale FARPER-174b.</title>
        <authorList>
            <person name="Tataje-Lavanda L.A."/>
            <person name="Montalvan A."/>
            <person name="Montesinos R."/>
            <person name="Zimic M."/>
            <person name="Fernandez-Sanchez M."/>
            <person name="Fernandez-Diaz M."/>
        </authorList>
    </citation>
    <scope>NUCLEOTIDE SEQUENCE [LARGE SCALE GENOMIC DNA]</scope>
    <source>
        <strain evidence="2 3">FARPER-174b</strain>
    </source>
</reference>
<dbReference type="Proteomes" id="UP000287701">
    <property type="component" value="Chromosome"/>
</dbReference>
<keyword evidence="1" id="KW-0812">Transmembrane</keyword>
<evidence type="ECO:0000313" key="2">
    <source>
        <dbReference type="EMBL" id="QAR30405.1"/>
    </source>
</evidence>
<keyword evidence="1" id="KW-0472">Membrane</keyword>
<organism evidence="2 3">
    <name type="scientific">Ornithobacterium rhinotracheale</name>
    <dbReference type="NCBI Taxonomy" id="28251"/>
    <lineage>
        <taxon>Bacteria</taxon>
        <taxon>Pseudomonadati</taxon>
        <taxon>Bacteroidota</taxon>
        <taxon>Flavobacteriia</taxon>
        <taxon>Flavobacteriales</taxon>
        <taxon>Weeksellaceae</taxon>
        <taxon>Ornithobacterium</taxon>
    </lineage>
</organism>
<proteinExistence type="predicted"/>
<evidence type="ECO:0000313" key="3">
    <source>
        <dbReference type="Proteomes" id="UP000287701"/>
    </source>
</evidence>
<feature type="transmembrane region" description="Helical" evidence="1">
    <location>
        <begin position="114"/>
        <end position="132"/>
    </location>
</feature>
<sequence length="141" mass="15635">MFVRNTLAILAGLFVSLALILVGITMNKAWFSELSFIDLGNKSNVLLYWKSVIYHAPNNFFIALLISYGVASTVGGVVTALLVKTAKQAYAMLIGFILYAVAIIDILFVHGHPAWYNVLIFFVFFPCSWLGGKIVDLIEKK</sequence>
<dbReference type="OrthoDB" id="1452893at2"/>
<feature type="transmembrane region" description="Helical" evidence="1">
    <location>
        <begin position="60"/>
        <end position="83"/>
    </location>
</feature>
<dbReference type="GeneID" id="71569861"/>
<keyword evidence="1" id="KW-1133">Transmembrane helix</keyword>
<feature type="transmembrane region" description="Helical" evidence="1">
    <location>
        <begin position="7"/>
        <end position="26"/>
    </location>
</feature>
<name>A0A3R5WZ08_ORNRH</name>
<dbReference type="AlphaFoldDB" id="A0A3R5WZ08"/>
<dbReference type="EMBL" id="CP035107">
    <property type="protein sequence ID" value="QAR30405.1"/>
    <property type="molecule type" value="Genomic_DNA"/>
</dbReference>
<evidence type="ECO:0000256" key="1">
    <source>
        <dbReference type="SAM" id="Phobius"/>
    </source>
</evidence>
<dbReference type="RefSeq" id="WP_014791478.1">
    <property type="nucleotide sequence ID" value="NZ_CP035107.1"/>
</dbReference>
<protein>
    <submittedName>
        <fullName evidence="2">Uncharacterized protein</fullName>
    </submittedName>
</protein>
<accession>A0A3R5WZ08</accession>
<dbReference type="OMA" id="YAKVAYA"/>
<feature type="transmembrane region" description="Helical" evidence="1">
    <location>
        <begin position="90"/>
        <end position="108"/>
    </location>
</feature>